<dbReference type="Pfam" id="PF00149">
    <property type="entry name" value="Metallophos"/>
    <property type="match status" value="1"/>
</dbReference>
<dbReference type="Gene3D" id="3.60.21.10">
    <property type="match status" value="1"/>
</dbReference>
<name>A0A1J6WU52_9BACI</name>
<dbReference type="InterPro" id="IPR029052">
    <property type="entry name" value="Metallo-depent_PP-like"/>
</dbReference>
<dbReference type="PANTHER" id="PTHR22953:SF153">
    <property type="entry name" value="PURPLE ACID PHOSPHATASE"/>
    <property type="match status" value="1"/>
</dbReference>
<dbReference type="Gene3D" id="2.60.40.380">
    <property type="entry name" value="Purple acid phosphatase-like, N-terminal"/>
    <property type="match status" value="1"/>
</dbReference>
<evidence type="ECO:0000313" key="4">
    <source>
        <dbReference type="EMBL" id="OIU71755.1"/>
    </source>
</evidence>
<dbReference type="PANTHER" id="PTHR22953">
    <property type="entry name" value="ACID PHOSPHATASE RELATED"/>
    <property type="match status" value="1"/>
</dbReference>
<comment type="caution">
    <text evidence="4">The sequence shown here is derived from an EMBL/GenBank/DDBJ whole genome shotgun (WGS) entry which is preliminary data.</text>
</comment>
<gene>
    <name evidence="4" type="ORF">BHE18_03605</name>
</gene>
<proteinExistence type="predicted"/>
<accession>A0A1J6WU52</accession>
<evidence type="ECO:0000313" key="5">
    <source>
        <dbReference type="Proteomes" id="UP000182062"/>
    </source>
</evidence>
<feature type="domain" description="Purple acid phosphatase N-terminal" evidence="3">
    <location>
        <begin position="349"/>
        <end position="446"/>
    </location>
</feature>
<dbReference type="Proteomes" id="UP000182062">
    <property type="component" value="Unassembled WGS sequence"/>
</dbReference>
<dbReference type="Pfam" id="PF16656">
    <property type="entry name" value="Pur_ac_phosph_N"/>
    <property type="match status" value="1"/>
</dbReference>
<dbReference type="AlphaFoldDB" id="A0A1J6WU52"/>
<dbReference type="EMBL" id="MINN01000074">
    <property type="protein sequence ID" value="OIU71755.1"/>
    <property type="molecule type" value="Genomic_DNA"/>
</dbReference>
<evidence type="ECO:0000259" key="3">
    <source>
        <dbReference type="Pfam" id="PF16656"/>
    </source>
</evidence>
<dbReference type="InterPro" id="IPR008963">
    <property type="entry name" value="Purple_acid_Pase-like_N"/>
</dbReference>
<sequence length="728" mass="80750">MYGEKVDDLYPPVIESINAEGQEYTTSAVNIKADVREYEDDPYKTGIDWEKIKLYVDGNEYSKREGHFSYDMDGSVSLSGLEWADGTHQITLMVPDKFGNQAAKTGYFTVNTGSAKIEIIKAEEKAFLGDTFELAVKATNPAEISESALSLKVDGNFPVEDIIFSPGFAGSTSSYDDETDILTLHLENNGETGDTAEAAIIPIRVPASTKEGSKVNVELMGGEVTYVHPREETFIPTYSMKPLNVEVEAALKVEAEPLLIGEPAHIKVMDQEGKPVSGAEVFASIEGNEELLGKTEDDGSLLVDSLTNEIKNISLFSVKGGRYSFKMDTQTYPALVEDEIINIISPTTDDPYKSKSFTWMSSPLGKDETPVIQYARKKDYDKKGDKSLLTAKGSWSNQVFSGELDITKNGIARVNQVTVKKLKQDTTYVYRVGNGETWSNMQEFTTLKRKNQFEFAILGDTQSPSDLSLFDQILSDVNGQDPAFMIHVGDLVDDSSKFTQWDDVLEVMSQYDTIRTTNLVSALGNHEYMGDSDASTAKAILGSPGNGPDMDKGGTYSIDYHNMHISVLGFTSDDKVLDQQMEWLKEDMKSSDKPWKILVTHKPPYYTNPFGGNEIMKEKLPPVADELGIDIVFSGHDHAYGRTKKLKEGKEDENGTVYVVAGTTGKKHYDAVADEKFEYVNMENIAVYMSAKVDKDTITFITRTSDGDVIDEFSVVNEEYDMEDSEEE</sequence>
<organism evidence="4 5">
    <name type="scientific">Rossellomorea aquimaris</name>
    <dbReference type="NCBI Taxonomy" id="189382"/>
    <lineage>
        <taxon>Bacteria</taxon>
        <taxon>Bacillati</taxon>
        <taxon>Bacillota</taxon>
        <taxon>Bacilli</taxon>
        <taxon>Bacillales</taxon>
        <taxon>Bacillaceae</taxon>
        <taxon>Rossellomorea</taxon>
    </lineage>
</organism>
<dbReference type="InterPro" id="IPR039331">
    <property type="entry name" value="PAPs-like"/>
</dbReference>
<dbReference type="GO" id="GO:0003993">
    <property type="term" value="F:acid phosphatase activity"/>
    <property type="evidence" value="ECO:0007669"/>
    <property type="project" value="InterPro"/>
</dbReference>
<keyword evidence="5" id="KW-1185">Reference proteome</keyword>
<evidence type="ECO:0000256" key="1">
    <source>
        <dbReference type="ARBA" id="ARBA00022729"/>
    </source>
</evidence>
<dbReference type="InterPro" id="IPR015914">
    <property type="entry name" value="PAPs_N"/>
</dbReference>
<dbReference type="GO" id="GO:0046872">
    <property type="term" value="F:metal ion binding"/>
    <property type="evidence" value="ECO:0007669"/>
    <property type="project" value="InterPro"/>
</dbReference>
<keyword evidence="1" id="KW-0732">Signal</keyword>
<dbReference type="SUPFAM" id="SSF49363">
    <property type="entry name" value="Purple acid phosphatase, N-terminal domain"/>
    <property type="match status" value="1"/>
</dbReference>
<dbReference type="SUPFAM" id="SSF56300">
    <property type="entry name" value="Metallo-dependent phosphatases"/>
    <property type="match status" value="1"/>
</dbReference>
<feature type="domain" description="Calcineurin-like phosphoesterase" evidence="2">
    <location>
        <begin position="455"/>
        <end position="640"/>
    </location>
</feature>
<protein>
    <submittedName>
        <fullName evidence="4">Uncharacterized protein</fullName>
    </submittedName>
</protein>
<reference evidence="4 5" key="1">
    <citation type="submission" date="2016-09" db="EMBL/GenBank/DDBJ databases">
        <title>Bacillus aquimaris SAMM genome sequence reveals colonization and biosurfactant production capacities.</title>
        <authorList>
            <person name="Waghmode S.R."/>
            <person name="Suryavanshi M.V."/>
        </authorList>
    </citation>
    <scope>NUCLEOTIDE SEQUENCE [LARGE SCALE GENOMIC DNA]</scope>
    <source>
        <strain evidence="4 5">SAMM</strain>
    </source>
</reference>
<dbReference type="InterPro" id="IPR004843">
    <property type="entry name" value="Calcineurin-like_PHP"/>
</dbReference>
<evidence type="ECO:0000259" key="2">
    <source>
        <dbReference type="Pfam" id="PF00149"/>
    </source>
</evidence>